<gene>
    <name evidence="3" type="ORF">BG006_000269</name>
</gene>
<dbReference type="EMBL" id="JAAAUY010001034">
    <property type="protein sequence ID" value="KAF9324746.1"/>
    <property type="molecule type" value="Genomic_DNA"/>
</dbReference>
<keyword evidence="2" id="KW-0732">Signal</keyword>
<feature type="chain" id="PRO_5040153392" evidence="2">
    <location>
        <begin position="24"/>
        <end position="204"/>
    </location>
</feature>
<name>A0A9P5SDS7_9FUNG</name>
<dbReference type="InterPro" id="IPR029058">
    <property type="entry name" value="AB_hydrolase_fold"/>
</dbReference>
<proteinExistence type="predicted"/>
<evidence type="ECO:0000256" key="2">
    <source>
        <dbReference type="SAM" id="SignalP"/>
    </source>
</evidence>
<reference evidence="3" key="1">
    <citation type="journal article" date="2020" name="Fungal Divers.">
        <title>Resolving the Mortierellaceae phylogeny through synthesis of multi-gene phylogenetics and phylogenomics.</title>
        <authorList>
            <person name="Vandepol N."/>
            <person name="Liber J."/>
            <person name="Desiro A."/>
            <person name="Na H."/>
            <person name="Kennedy M."/>
            <person name="Barry K."/>
            <person name="Grigoriev I.V."/>
            <person name="Miller A.N."/>
            <person name="O'Donnell K."/>
            <person name="Stajich J.E."/>
            <person name="Bonito G."/>
        </authorList>
    </citation>
    <scope>NUCLEOTIDE SEQUENCE</scope>
    <source>
        <strain evidence="3">NVP1</strain>
    </source>
</reference>
<feature type="signal peptide" evidence="2">
    <location>
        <begin position="1"/>
        <end position="23"/>
    </location>
</feature>
<accession>A0A9P5SDS7</accession>
<feature type="region of interest" description="Disordered" evidence="1">
    <location>
        <begin position="24"/>
        <end position="57"/>
    </location>
</feature>
<dbReference type="AlphaFoldDB" id="A0A9P5SDS7"/>
<keyword evidence="4" id="KW-1185">Reference proteome</keyword>
<sequence>MLFPKALISTLAALAITSTSISASPTAHLDSSSSLDKRAFGGHDPRPRGHSEGSTLPRVYFKYNNGGAKTRKFAGIGSNSYGSTLASLTTLMESLGLHNEVEGVLNSLCKACFQLIVGAPLSEELNTPNDTVPGLQPYQNGWLKDKNPNVKNQQVQDWCAADLVGHIAQATDRKSLMRVSIIFNGIRNFFSNNGKTASCLSVVT</sequence>
<evidence type="ECO:0000256" key="1">
    <source>
        <dbReference type="SAM" id="MobiDB-lite"/>
    </source>
</evidence>
<protein>
    <submittedName>
        <fullName evidence="3">Uncharacterized protein</fullName>
    </submittedName>
</protein>
<comment type="caution">
    <text evidence="3">The sequence shown here is derived from an EMBL/GenBank/DDBJ whole genome shotgun (WGS) entry which is preliminary data.</text>
</comment>
<dbReference type="Gene3D" id="3.40.50.1820">
    <property type="entry name" value="alpha/beta hydrolase"/>
    <property type="match status" value="1"/>
</dbReference>
<dbReference type="Proteomes" id="UP000696485">
    <property type="component" value="Unassembled WGS sequence"/>
</dbReference>
<evidence type="ECO:0000313" key="3">
    <source>
        <dbReference type="EMBL" id="KAF9324746.1"/>
    </source>
</evidence>
<feature type="compositionally biased region" description="Basic and acidic residues" evidence="1">
    <location>
        <begin position="35"/>
        <end position="51"/>
    </location>
</feature>
<evidence type="ECO:0000313" key="4">
    <source>
        <dbReference type="Proteomes" id="UP000696485"/>
    </source>
</evidence>
<organism evidence="3 4">
    <name type="scientific">Podila minutissima</name>
    <dbReference type="NCBI Taxonomy" id="64525"/>
    <lineage>
        <taxon>Eukaryota</taxon>
        <taxon>Fungi</taxon>
        <taxon>Fungi incertae sedis</taxon>
        <taxon>Mucoromycota</taxon>
        <taxon>Mortierellomycotina</taxon>
        <taxon>Mortierellomycetes</taxon>
        <taxon>Mortierellales</taxon>
        <taxon>Mortierellaceae</taxon>
        <taxon>Podila</taxon>
    </lineage>
</organism>